<feature type="region of interest" description="Disordered" evidence="1">
    <location>
        <begin position="389"/>
        <end position="456"/>
    </location>
</feature>
<evidence type="ECO:0000259" key="2">
    <source>
        <dbReference type="Pfam" id="PF24564"/>
    </source>
</evidence>
<sequence>MCGRLKKDEDVPGFRTQEETEIPQLKTHCMSLTESGRIQTSHTFLLNLYSTLTTFFLWASNDGTGLKMTNTDKRKQADYLSRRLGELEKGLEEAVKACLVSMKKHLKEQIFERMNEFISDAIQGGSYNSPTVSHRDFNAELLDPIIRKLATGWERAIQQRLPRAFEAYTAKAGSILHTFHKRVEERASKNGVGLANLSMLKGSIYTYEQMFQDLNAKLKIRVTESQRDGNREFTPVIANIMQTVYDICANENGTGSFARMKDQMKTFVEQNSPNMFPAATRAVEMSLLRMCNGLEQEMADKADEIFRMMRNDYMRVLGGVQVARDVMNTPERSLRAEVMAQLKQIDLQFERIANGDLTEDDPIEEPGDDAGPGADMEAERQLHCENNDATSTYETPADEASPNDETLNDALDDTVLTEPSPAAPKSSSRRRFVSVNSDQEEDQALPLGDSFAYRRL</sequence>
<organism evidence="3 4">
    <name type="scientific">Paraconiothyrium brasiliense</name>
    <dbReference type="NCBI Taxonomy" id="300254"/>
    <lineage>
        <taxon>Eukaryota</taxon>
        <taxon>Fungi</taxon>
        <taxon>Dikarya</taxon>
        <taxon>Ascomycota</taxon>
        <taxon>Pezizomycotina</taxon>
        <taxon>Dothideomycetes</taxon>
        <taxon>Pleosporomycetidae</taxon>
        <taxon>Pleosporales</taxon>
        <taxon>Massarineae</taxon>
        <taxon>Didymosphaeriaceae</taxon>
        <taxon>Paraconiothyrium</taxon>
    </lineage>
</organism>
<accession>A0ABR3REL7</accession>
<evidence type="ECO:0000313" key="3">
    <source>
        <dbReference type="EMBL" id="KAL1602564.1"/>
    </source>
</evidence>
<feature type="compositionally biased region" description="Acidic residues" evidence="1">
    <location>
        <begin position="357"/>
        <end position="368"/>
    </location>
</feature>
<name>A0ABR3REL7_9PLEO</name>
<feature type="domain" description="DUF7605" evidence="2">
    <location>
        <begin position="124"/>
        <end position="271"/>
    </location>
</feature>
<protein>
    <recommendedName>
        <fullName evidence="2">DUF7605 domain-containing protein</fullName>
    </recommendedName>
</protein>
<reference evidence="3 4" key="1">
    <citation type="submission" date="2024-02" db="EMBL/GenBank/DDBJ databases">
        <title>De novo assembly and annotation of 12 fungi associated with fruit tree decline syndrome in Ontario, Canada.</title>
        <authorList>
            <person name="Sulman M."/>
            <person name="Ellouze W."/>
            <person name="Ilyukhin E."/>
        </authorList>
    </citation>
    <scope>NUCLEOTIDE SEQUENCE [LARGE SCALE GENOMIC DNA]</scope>
    <source>
        <strain evidence="3 4">M42-189</strain>
    </source>
</reference>
<dbReference type="EMBL" id="JAKJXO020000007">
    <property type="protein sequence ID" value="KAL1602564.1"/>
    <property type="molecule type" value="Genomic_DNA"/>
</dbReference>
<proteinExistence type="predicted"/>
<gene>
    <name evidence="3" type="ORF">SLS60_005980</name>
</gene>
<evidence type="ECO:0000313" key="4">
    <source>
        <dbReference type="Proteomes" id="UP001521785"/>
    </source>
</evidence>
<keyword evidence="4" id="KW-1185">Reference proteome</keyword>
<dbReference type="Pfam" id="PF24564">
    <property type="entry name" value="DUF7605"/>
    <property type="match status" value="1"/>
</dbReference>
<dbReference type="InterPro" id="IPR056024">
    <property type="entry name" value="DUF7605"/>
</dbReference>
<comment type="caution">
    <text evidence="3">The sequence shown here is derived from an EMBL/GenBank/DDBJ whole genome shotgun (WGS) entry which is preliminary data.</text>
</comment>
<feature type="region of interest" description="Disordered" evidence="1">
    <location>
        <begin position="353"/>
        <end position="376"/>
    </location>
</feature>
<dbReference type="PANTHER" id="PTHR36681:SF3">
    <property type="entry name" value="NUCLEAR GTPASE, GERMINAL CENTER-ASSOCIATED, TANDEM DUPLICATE 3"/>
    <property type="match status" value="1"/>
</dbReference>
<dbReference type="Proteomes" id="UP001521785">
    <property type="component" value="Unassembled WGS sequence"/>
</dbReference>
<evidence type="ECO:0000256" key="1">
    <source>
        <dbReference type="SAM" id="MobiDB-lite"/>
    </source>
</evidence>
<dbReference type="PANTHER" id="PTHR36681">
    <property type="entry name" value="NUCLEAR GTPASE, GERMINAL CENTER-ASSOCIATED, TANDEM DUPLICATE 3"/>
    <property type="match status" value="1"/>
</dbReference>